<dbReference type="Proteomes" id="UP000305067">
    <property type="component" value="Unassembled WGS sequence"/>
</dbReference>
<proteinExistence type="predicted"/>
<name>A0A5C3QEX4_9AGAR</name>
<organism evidence="1 2">
    <name type="scientific">Pterulicium gracile</name>
    <dbReference type="NCBI Taxonomy" id="1884261"/>
    <lineage>
        <taxon>Eukaryota</taxon>
        <taxon>Fungi</taxon>
        <taxon>Dikarya</taxon>
        <taxon>Basidiomycota</taxon>
        <taxon>Agaricomycotina</taxon>
        <taxon>Agaricomycetes</taxon>
        <taxon>Agaricomycetidae</taxon>
        <taxon>Agaricales</taxon>
        <taxon>Pleurotineae</taxon>
        <taxon>Pterulaceae</taxon>
        <taxon>Pterulicium</taxon>
    </lineage>
</organism>
<evidence type="ECO:0000313" key="1">
    <source>
        <dbReference type="EMBL" id="TFK99757.1"/>
    </source>
</evidence>
<reference evidence="1 2" key="1">
    <citation type="journal article" date="2019" name="Nat. Ecol. Evol.">
        <title>Megaphylogeny resolves global patterns of mushroom evolution.</title>
        <authorList>
            <person name="Varga T."/>
            <person name="Krizsan K."/>
            <person name="Foldi C."/>
            <person name="Dima B."/>
            <person name="Sanchez-Garcia M."/>
            <person name="Sanchez-Ramirez S."/>
            <person name="Szollosi G.J."/>
            <person name="Szarkandi J.G."/>
            <person name="Papp V."/>
            <person name="Albert L."/>
            <person name="Andreopoulos W."/>
            <person name="Angelini C."/>
            <person name="Antonin V."/>
            <person name="Barry K.W."/>
            <person name="Bougher N.L."/>
            <person name="Buchanan P."/>
            <person name="Buyck B."/>
            <person name="Bense V."/>
            <person name="Catcheside P."/>
            <person name="Chovatia M."/>
            <person name="Cooper J."/>
            <person name="Damon W."/>
            <person name="Desjardin D."/>
            <person name="Finy P."/>
            <person name="Geml J."/>
            <person name="Haridas S."/>
            <person name="Hughes K."/>
            <person name="Justo A."/>
            <person name="Karasinski D."/>
            <person name="Kautmanova I."/>
            <person name="Kiss B."/>
            <person name="Kocsube S."/>
            <person name="Kotiranta H."/>
            <person name="LaButti K.M."/>
            <person name="Lechner B.E."/>
            <person name="Liimatainen K."/>
            <person name="Lipzen A."/>
            <person name="Lukacs Z."/>
            <person name="Mihaltcheva S."/>
            <person name="Morgado L.N."/>
            <person name="Niskanen T."/>
            <person name="Noordeloos M.E."/>
            <person name="Ohm R.A."/>
            <person name="Ortiz-Santana B."/>
            <person name="Ovrebo C."/>
            <person name="Racz N."/>
            <person name="Riley R."/>
            <person name="Savchenko A."/>
            <person name="Shiryaev A."/>
            <person name="Soop K."/>
            <person name="Spirin V."/>
            <person name="Szebenyi C."/>
            <person name="Tomsovsky M."/>
            <person name="Tulloss R.E."/>
            <person name="Uehling J."/>
            <person name="Grigoriev I.V."/>
            <person name="Vagvolgyi C."/>
            <person name="Papp T."/>
            <person name="Martin F.M."/>
            <person name="Miettinen O."/>
            <person name="Hibbett D.S."/>
            <person name="Nagy L.G."/>
        </authorList>
    </citation>
    <scope>NUCLEOTIDE SEQUENCE [LARGE SCALE GENOMIC DNA]</scope>
    <source>
        <strain evidence="1 2">CBS 309.79</strain>
    </source>
</reference>
<gene>
    <name evidence="1" type="ORF">BDV98DRAFT_605914</name>
</gene>
<keyword evidence="2" id="KW-1185">Reference proteome</keyword>
<sequence>MSDLASGVASNTGLLGWDPALLRMSAEDRDLDFRATADAVNAICSGARRLQEYHVYGEPPELEECLALFPQEPTPLPLSLRIESEFIMFPEIPEHVFTHPKPNLQMLLMQYCEAPWETRLPLTHGQSPFPDLRALYILQAGRPSAQFLKSLLTFAPQLQVLHLDKSIPNDLTYLDPVSDRPIQLSQLKHFTVWTTLAEHPSSIPGFLYLPRFGQLCPPTNQ</sequence>
<dbReference type="EMBL" id="ML178832">
    <property type="protein sequence ID" value="TFK99757.1"/>
    <property type="molecule type" value="Genomic_DNA"/>
</dbReference>
<dbReference type="AlphaFoldDB" id="A0A5C3QEX4"/>
<evidence type="ECO:0000313" key="2">
    <source>
        <dbReference type="Proteomes" id="UP000305067"/>
    </source>
</evidence>
<protein>
    <submittedName>
        <fullName evidence="1">Uncharacterized protein</fullName>
    </submittedName>
</protein>
<accession>A0A5C3QEX4</accession>